<dbReference type="NCBIfam" id="NF007075">
    <property type="entry name" value="PRK09526.1"/>
    <property type="match status" value="1"/>
</dbReference>
<dbReference type="PROSITE" id="PS00356">
    <property type="entry name" value="HTH_LACI_1"/>
    <property type="match status" value="1"/>
</dbReference>
<dbReference type="Proteomes" id="UP000295719">
    <property type="component" value="Unassembled WGS sequence"/>
</dbReference>
<evidence type="ECO:0000256" key="1">
    <source>
        <dbReference type="ARBA" id="ARBA00023015"/>
    </source>
</evidence>
<name>A0A4R3YLD4_9GAMM</name>
<dbReference type="GO" id="GO:0000976">
    <property type="term" value="F:transcription cis-regulatory region binding"/>
    <property type="evidence" value="ECO:0007669"/>
    <property type="project" value="TreeGrafter"/>
</dbReference>
<dbReference type="PANTHER" id="PTHR30146:SF153">
    <property type="entry name" value="LACTOSE OPERON REPRESSOR"/>
    <property type="match status" value="1"/>
</dbReference>
<evidence type="ECO:0000256" key="2">
    <source>
        <dbReference type="ARBA" id="ARBA00023125"/>
    </source>
</evidence>
<dbReference type="InterPro" id="IPR028082">
    <property type="entry name" value="Peripla_BP_I"/>
</dbReference>
<proteinExistence type="predicted"/>
<sequence>MKPKNATLDDVARHAGVSYQTVSRVLNRSRNVAPATRLKVEQSISALNYVPNRMAQQLAGKSSATLGLVTTSLGFHAPSQIAAAIKIHAQQAGYNVLIAMVNEDLPDGLQAAVNELQAQRVDGIIINLPLDGPQAEALSANNGDMACLFLDVPPDAGVFYVMFNPDDGTRESVDHLFLQGHRQFALLSGPMASVSARLRLQSWQRALQERGLTAAVIGQGDWTAQSGYLRTLEMRHQCAHFTAILVGNDQMSLGVISALQQQNVAVPAQVSVIGYDDTRDSAFFLPALTTVSQDFNQLGQEAVTRLVSMLGNPAQPHSASVMLPTHLVVRHSTAAPIKGADLHHIADSLQQIVTALRGI</sequence>
<feature type="domain" description="HTH lacI-type" evidence="4">
    <location>
        <begin position="6"/>
        <end position="60"/>
    </location>
</feature>
<evidence type="ECO:0000313" key="6">
    <source>
        <dbReference type="Proteomes" id="UP000295719"/>
    </source>
</evidence>
<organism evidence="5 6">
    <name type="scientific">Biostraticola tofi</name>
    <dbReference type="NCBI Taxonomy" id="466109"/>
    <lineage>
        <taxon>Bacteria</taxon>
        <taxon>Pseudomonadati</taxon>
        <taxon>Pseudomonadota</taxon>
        <taxon>Gammaproteobacteria</taxon>
        <taxon>Enterobacterales</taxon>
        <taxon>Bruguierivoracaceae</taxon>
        <taxon>Biostraticola</taxon>
    </lineage>
</organism>
<dbReference type="SUPFAM" id="SSF47413">
    <property type="entry name" value="lambda repressor-like DNA-binding domains"/>
    <property type="match status" value="1"/>
</dbReference>
<keyword evidence="1" id="KW-0805">Transcription regulation</keyword>
<dbReference type="Gene3D" id="3.40.50.2300">
    <property type="match status" value="2"/>
</dbReference>
<evidence type="ECO:0000256" key="3">
    <source>
        <dbReference type="ARBA" id="ARBA00023163"/>
    </source>
</evidence>
<accession>A0A4R3YLD4</accession>
<evidence type="ECO:0000313" key="5">
    <source>
        <dbReference type="EMBL" id="TCV92248.1"/>
    </source>
</evidence>
<dbReference type="PRINTS" id="PR00036">
    <property type="entry name" value="HTHLACI"/>
</dbReference>
<dbReference type="PROSITE" id="PS50932">
    <property type="entry name" value="HTH_LACI_2"/>
    <property type="match status" value="1"/>
</dbReference>
<dbReference type="GO" id="GO:0003700">
    <property type="term" value="F:DNA-binding transcription factor activity"/>
    <property type="evidence" value="ECO:0007669"/>
    <property type="project" value="TreeGrafter"/>
</dbReference>
<keyword evidence="2" id="KW-0238">DNA-binding</keyword>
<reference evidence="5 6" key="1">
    <citation type="submission" date="2019-03" db="EMBL/GenBank/DDBJ databases">
        <title>Genomic Encyclopedia of Type Strains, Phase IV (KMG-IV): sequencing the most valuable type-strain genomes for metagenomic binning, comparative biology and taxonomic classification.</title>
        <authorList>
            <person name="Goeker M."/>
        </authorList>
    </citation>
    <scope>NUCLEOTIDE SEQUENCE [LARGE SCALE GENOMIC DNA]</scope>
    <source>
        <strain evidence="5 6">DSM 19580</strain>
    </source>
</reference>
<comment type="caution">
    <text evidence="5">The sequence shown here is derived from an EMBL/GenBank/DDBJ whole genome shotgun (WGS) entry which is preliminary data.</text>
</comment>
<dbReference type="InterPro" id="IPR046335">
    <property type="entry name" value="LacI/GalR-like_sensor"/>
</dbReference>
<dbReference type="CDD" id="cd01392">
    <property type="entry name" value="HTH_LacI"/>
    <property type="match status" value="1"/>
</dbReference>
<gene>
    <name evidence="5" type="ORF">EDC52_11373</name>
</gene>
<dbReference type="Pfam" id="PF13377">
    <property type="entry name" value="Peripla_BP_3"/>
    <property type="match status" value="1"/>
</dbReference>
<dbReference type="AlphaFoldDB" id="A0A4R3YLD4"/>
<dbReference type="EMBL" id="SMCR01000013">
    <property type="protein sequence ID" value="TCV92248.1"/>
    <property type="molecule type" value="Genomic_DNA"/>
</dbReference>
<dbReference type="RefSeq" id="WP_131867507.1">
    <property type="nucleotide sequence ID" value="NZ_SMCR01000013.1"/>
</dbReference>
<keyword evidence="6" id="KW-1185">Reference proteome</keyword>
<dbReference type="InterPro" id="IPR000843">
    <property type="entry name" value="HTH_LacI"/>
</dbReference>
<dbReference type="InterPro" id="IPR010982">
    <property type="entry name" value="Lambda_DNA-bd_dom_sf"/>
</dbReference>
<dbReference type="Pfam" id="PF00356">
    <property type="entry name" value="LacI"/>
    <property type="match status" value="1"/>
</dbReference>
<protein>
    <submittedName>
        <fullName evidence="5">LacI family transcriptional regulator</fullName>
    </submittedName>
</protein>
<dbReference type="SMART" id="SM00354">
    <property type="entry name" value="HTH_LACI"/>
    <property type="match status" value="1"/>
</dbReference>
<keyword evidence="3" id="KW-0804">Transcription</keyword>
<dbReference type="CDD" id="cd01574">
    <property type="entry name" value="PBP1_LacI"/>
    <property type="match status" value="1"/>
</dbReference>
<dbReference type="OrthoDB" id="9798934at2"/>
<evidence type="ECO:0000259" key="4">
    <source>
        <dbReference type="PROSITE" id="PS50932"/>
    </source>
</evidence>
<dbReference type="SUPFAM" id="SSF53822">
    <property type="entry name" value="Periplasmic binding protein-like I"/>
    <property type="match status" value="1"/>
</dbReference>
<dbReference type="Gene3D" id="1.10.260.40">
    <property type="entry name" value="lambda repressor-like DNA-binding domains"/>
    <property type="match status" value="1"/>
</dbReference>
<dbReference type="PANTHER" id="PTHR30146">
    <property type="entry name" value="LACI-RELATED TRANSCRIPTIONAL REPRESSOR"/>
    <property type="match status" value="1"/>
</dbReference>